<keyword evidence="2" id="KW-1185">Reference proteome</keyword>
<dbReference type="EMBL" id="QAPG01000070">
    <property type="protein sequence ID" value="TDZ33043.1"/>
    <property type="molecule type" value="Genomic_DNA"/>
</dbReference>
<comment type="caution">
    <text evidence="1">The sequence shown here is derived from an EMBL/GenBank/DDBJ whole genome shotgun (WGS) entry which is preliminary data.</text>
</comment>
<dbReference type="Proteomes" id="UP000295083">
    <property type="component" value="Unassembled WGS sequence"/>
</dbReference>
<gene>
    <name evidence="1" type="ORF">C8035_v006182</name>
</gene>
<evidence type="ECO:0000313" key="1">
    <source>
        <dbReference type="EMBL" id="TDZ33043.1"/>
    </source>
</evidence>
<reference evidence="1 2" key="1">
    <citation type="submission" date="2018-11" db="EMBL/GenBank/DDBJ databases">
        <title>Genome sequence and assembly of Colletotrichum spinosum.</title>
        <authorList>
            <person name="Gan P."/>
            <person name="Shirasu K."/>
        </authorList>
    </citation>
    <scope>NUCLEOTIDE SEQUENCE [LARGE SCALE GENOMIC DNA]</scope>
    <source>
        <strain evidence="1 2">CBS 515.97</strain>
    </source>
</reference>
<proteinExistence type="predicted"/>
<organism evidence="1 2">
    <name type="scientific">Colletotrichum spinosum</name>
    <dbReference type="NCBI Taxonomy" id="1347390"/>
    <lineage>
        <taxon>Eukaryota</taxon>
        <taxon>Fungi</taxon>
        <taxon>Dikarya</taxon>
        <taxon>Ascomycota</taxon>
        <taxon>Pezizomycotina</taxon>
        <taxon>Sordariomycetes</taxon>
        <taxon>Hypocreomycetidae</taxon>
        <taxon>Glomerellales</taxon>
        <taxon>Glomerellaceae</taxon>
        <taxon>Colletotrichum</taxon>
        <taxon>Colletotrichum orbiculare species complex</taxon>
    </lineage>
</organism>
<dbReference type="AlphaFoldDB" id="A0A4R8QGJ3"/>
<sequence>MGKNKAWHAQGPGLDLFDSELRPRILALLANTTLTENEEAPLLIRLYMIGVTADLSKPTVFICCVQKTVRENAESCVRRDGIVKCHGFSLASSALCLEAKQVIVRCMYRRIQQIIYPHILPEPSLDEAYHRGLVGRRVTVNGGEATAGPLFRIHDRIYQLTVAHIIDDTKAGSSAESASSTPDGLDEVCFSE</sequence>
<evidence type="ECO:0000313" key="2">
    <source>
        <dbReference type="Proteomes" id="UP000295083"/>
    </source>
</evidence>
<accession>A0A4R8QGJ3</accession>
<name>A0A4R8QGJ3_9PEZI</name>
<protein>
    <submittedName>
        <fullName evidence="1">Uncharacterized protein</fullName>
    </submittedName>
</protein>